<dbReference type="InterPro" id="IPR010730">
    <property type="entry name" value="HET"/>
</dbReference>
<feature type="domain" description="Heterokaryon incompatibility" evidence="1">
    <location>
        <begin position="377"/>
        <end position="455"/>
    </location>
</feature>
<sequence length="790" mass="90066">MEHLIYHPSPRTFRAEIRDGASSPLEVTDWTLRDRLYGSCAAVSPRIPWLGHDHCGSSYLHSVDYKPMPIDIAFRDEYGRDWNIEEMLDHQDIYCAHSSLKELDVHEAVYSTAAFIQAWQYFGLLEAIFATPIYHSYLTRFSPDEDGKEWIYSRNLGTLLELWKRRLDGIEDDFRETTLRQARDCVTVASTILHDIVTQLPTSADSEKTEALFELRKLIVEIEPALSALHEAIAGFVERELRMEIKSFSGFSADTAPFPRKYSERLVAKGWCSFVIASAEIAMSPSLLRYVDAADFAAPTTGHKTCTAARCQRNDVELSTYKQEHETPECNCHFLKPSLKDVFDIFNAHKIPVVQFIQDGGSLRLGAVDPHDSKADYVAFSHVWADGLGSSTELGLPACQIARLHQLASQRLTYDAYFWIDGLCVPSKEPYRGKAIELMKATYANATGVIVVDKGMRSLSVSAPSLEIGWTVFASGWFGRLWTYQEGFLPAWVDLELKDGLFDLYGLIQGLYRLYYDSNVSPFPTVFVRDLLAVLQKARPLDRQAKHRPKVRKLVDIFNAFTRRRTSRPDDQLLVMGLLLDVDVRDLMELNGQERWIHFYLSLREIPWTVLFDKRPKIECRPFRWAPASWISPGQDVWLHYDEGLGMISKDGLSVTLTVLSLDEAHDTSMSALVLEVGQAPDQTKARYELSRPDPGSRVSSSSRRMDTFNLVFIRHFAHESPQKNLMENSRLLMSVGLGYFDHATGSSLVDSYDFSSPWEVRFVIEEDADFLEGVERVRAKWMAREFCFT</sequence>
<accession>A0A0D2IH03</accession>
<gene>
    <name evidence="2" type="ORF">Z518_08512</name>
</gene>
<protein>
    <submittedName>
        <fullName evidence="2">Rhinocladiella mackenziei CBS 650.93 unplaced genomic scaffold supercont1.6, whole genome shotgun sequence</fullName>
    </submittedName>
</protein>
<proteinExistence type="predicted"/>
<dbReference type="EMBL" id="KN847480">
    <property type="protein sequence ID" value="KIX02571.1"/>
    <property type="molecule type" value="Genomic_DNA"/>
</dbReference>
<dbReference type="OrthoDB" id="2426273at2759"/>
<dbReference type="GeneID" id="25296583"/>
<dbReference type="PANTHER" id="PTHR39596">
    <property type="match status" value="1"/>
</dbReference>
<organism evidence="2 3">
    <name type="scientific">Rhinocladiella mackenziei CBS 650.93</name>
    <dbReference type="NCBI Taxonomy" id="1442369"/>
    <lineage>
        <taxon>Eukaryota</taxon>
        <taxon>Fungi</taxon>
        <taxon>Dikarya</taxon>
        <taxon>Ascomycota</taxon>
        <taxon>Pezizomycotina</taxon>
        <taxon>Eurotiomycetes</taxon>
        <taxon>Chaetothyriomycetidae</taxon>
        <taxon>Chaetothyriales</taxon>
        <taxon>Herpotrichiellaceae</taxon>
        <taxon>Rhinocladiella</taxon>
    </lineage>
</organism>
<evidence type="ECO:0000313" key="3">
    <source>
        <dbReference type="Proteomes" id="UP000053617"/>
    </source>
</evidence>
<evidence type="ECO:0000259" key="1">
    <source>
        <dbReference type="Pfam" id="PF06985"/>
    </source>
</evidence>
<reference evidence="2 3" key="1">
    <citation type="submission" date="2015-01" db="EMBL/GenBank/DDBJ databases">
        <title>The Genome Sequence of Rhinocladiella mackenzie CBS 650.93.</title>
        <authorList>
            <consortium name="The Broad Institute Genomics Platform"/>
            <person name="Cuomo C."/>
            <person name="de Hoog S."/>
            <person name="Gorbushina A."/>
            <person name="Stielow B."/>
            <person name="Teixiera M."/>
            <person name="Abouelleil A."/>
            <person name="Chapman S.B."/>
            <person name="Priest M."/>
            <person name="Young S.K."/>
            <person name="Wortman J."/>
            <person name="Nusbaum C."/>
            <person name="Birren B."/>
        </authorList>
    </citation>
    <scope>NUCLEOTIDE SEQUENCE [LARGE SCALE GENOMIC DNA]</scope>
    <source>
        <strain evidence="2 3">CBS 650.93</strain>
    </source>
</reference>
<evidence type="ECO:0000313" key="2">
    <source>
        <dbReference type="EMBL" id="KIX02571.1"/>
    </source>
</evidence>
<dbReference type="RefSeq" id="XP_013269707.1">
    <property type="nucleotide sequence ID" value="XM_013414253.1"/>
</dbReference>
<dbReference type="STRING" id="1442369.A0A0D2IH03"/>
<dbReference type="VEuPathDB" id="FungiDB:Z518_08512"/>
<dbReference type="Proteomes" id="UP000053617">
    <property type="component" value="Unassembled WGS sequence"/>
</dbReference>
<name>A0A0D2IH03_9EURO</name>
<dbReference type="HOGENOM" id="CLU_009388_1_1_1"/>
<dbReference type="Pfam" id="PF06985">
    <property type="entry name" value="HET"/>
    <property type="match status" value="1"/>
</dbReference>
<dbReference type="AlphaFoldDB" id="A0A0D2IH03"/>
<keyword evidence="3" id="KW-1185">Reference proteome</keyword>
<dbReference type="PANTHER" id="PTHR39596:SF2">
    <property type="entry name" value="HET DOMAIN PROTEIN (AFU_ORTHOLOGUE AFUA_1G17550)-RELATED"/>
    <property type="match status" value="1"/>
</dbReference>